<dbReference type="EMBL" id="GBXM01017811">
    <property type="protein sequence ID" value="JAH90766.1"/>
    <property type="molecule type" value="Transcribed_RNA"/>
</dbReference>
<dbReference type="AlphaFoldDB" id="A0A0E9WKG9"/>
<reference evidence="2" key="1">
    <citation type="submission" date="2014-11" db="EMBL/GenBank/DDBJ databases">
        <authorList>
            <person name="Amaro Gonzalez C."/>
        </authorList>
    </citation>
    <scope>NUCLEOTIDE SEQUENCE</scope>
</reference>
<protein>
    <submittedName>
        <fullName evidence="2">Uncharacterized protein</fullName>
    </submittedName>
</protein>
<accession>A0A0E9WKG9</accession>
<evidence type="ECO:0000256" key="1">
    <source>
        <dbReference type="SAM" id="MobiDB-lite"/>
    </source>
</evidence>
<feature type="region of interest" description="Disordered" evidence="1">
    <location>
        <begin position="1"/>
        <end position="23"/>
    </location>
</feature>
<reference evidence="2" key="2">
    <citation type="journal article" date="2015" name="Fish Shellfish Immunol.">
        <title>Early steps in the European eel (Anguilla anguilla)-Vibrio vulnificus interaction in the gills: Role of the RtxA13 toxin.</title>
        <authorList>
            <person name="Callol A."/>
            <person name="Pajuelo D."/>
            <person name="Ebbesson L."/>
            <person name="Teles M."/>
            <person name="MacKenzie S."/>
            <person name="Amaro C."/>
        </authorList>
    </citation>
    <scope>NUCLEOTIDE SEQUENCE</scope>
</reference>
<organism evidence="2">
    <name type="scientific">Anguilla anguilla</name>
    <name type="common">European freshwater eel</name>
    <name type="synonym">Muraena anguilla</name>
    <dbReference type="NCBI Taxonomy" id="7936"/>
    <lineage>
        <taxon>Eukaryota</taxon>
        <taxon>Metazoa</taxon>
        <taxon>Chordata</taxon>
        <taxon>Craniata</taxon>
        <taxon>Vertebrata</taxon>
        <taxon>Euteleostomi</taxon>
        <taxon>Actinopterygii</taxon>
        <taxon>Neopterygii</taxon>
        <taxon>Teleostei</taxon>
        <taxon>Anguilliformes</taxon>
        <taxon>Anguillidae</taxon>
        <taxon>Anguilla</taxon>
    </lineage>
</organism>
<sequence>MKPCSSQPGELSRRPATSTNCSVSSTTVSQQSYKTVTTIAYILL</sequence>
<evidence type="ECO:0000313" key="2">
    <source>
        <dbReference type="EMBL" id="JAH90766.1"/>
    </source>
</evidence>
<proteinExistence type="predicted"/>
<name>A0A0E9WKG9_ANGAN</name>